<accession>A0A448NW13</accession>
<feature type="transmembrane region" description="Helical" evidence="1">
    <location>
        <begin position="45"/>
        <end position="70"/>
    </location>
</feature>
<feature type="transmembrane region" description="Helical" evidence="1">
    <location>
        <begin position="19"/>
        <end position="39"/>
    </location>
</feature>
<name>A0A448NW13_9ACTN</name>
<evidence type="ECO:0000313" key="4">
    <source>
        <dbReference type="Proteomes" id="UP000277858"/>
    </source>
</evidence>
<protein>
    <recommendedName>
        <fullName evidence="2">DUF4395 domain-containing protein</fullName>
    </recommendedName>
</protein>
<gene>
    <name evidence="3" type="ORF">NCTC13652_00243</name>
</gene>
<keyword evidence="1" id="KW-1133">Transmembrane helix</keyword>
<dbReference type="Pfam" id="PF14340">
    <property type="entry name" value="DUF4395"/>
    <property type="match status" value="1"/>
</dbReference>
<dbReference type="Proteomes" id="UP000277858">
    <property type="component" value="Chromosome"/>
</dbReference>
<keyword evidence="1" id="KW-0472">Membrane</keyword>
<keyword evidence="1" id="KW-0812">Transmembrane</keyword>
<feature type="domain" description="DUF4395" evidence="2">
    <location>
        <begin position="12"/>
        <end position="146"/>
    </location>
</feature>
<evidence type="ECO:0000313" key="3">
    <source>
        <dbReference type="EMBL" id="VEI02078.1"/>
    </source>
</evidence>
<sequence>MTSATAAHRSQIDVRAPRFGAAIMSLLLAVEIVLALIGATAAALILLAAIVAIFALGALDSPLHPWSALFRTIRPRLAPTTETEDAAPPRFAQLVGLIITGAGLILGLIGVGPAIPVAAALAFIATFLNAAIGLCLGCQIHGLLVRAGVIHRTAGA</sequence>
<feature type="transmembrane region" description="Helical" evidence="1">
    <location>
        <begin position="117"/>
        <end position="136"/>
    </location>
</feature>
<dbReference type="EMBL" id="LR134473">
    <property type="protein sequence ID" value="VEI02078.1"/>
    <property type="molecule type" value="Genomic_DNA"/>
</dbReference>
<organism evidence="3 4">
    <name type="scientific">Acidipropionibacterium jensenii</name>
    <dbReference type="NCBI Taxonomy" id="1749"/>
    <lineage>
        <taxon>Bacteria</taxon>
        <taxon>Bacillati</taxon>
        <taxon>Actinomycetota</taxon>
        <taxon>Actinomycetes</taxon>
        <taxon>Propionibacteriales</taxon>
        <taxon>Propionibacteriaceae</taxon>
        <taxon>Acidipropionibacterium</taxon>
    </lineage>
</organism>
<dbReference type="RefSeq" id="WP_028702481.1">
    <property type="nucleotide sequence ID" value="NZ_JAKDOF010000003.1"/>
</dbReference>
<dbReference type="STRING" id="1122997.GCA_000425285_00710"/>
<feature type="transmembrane region" description="Helical" evidence="1">
    <location>
        <begin position="91"/>
        <end position="111"/>
    </location>
</feature>
<dbReference type="InterPro" id="IPR025508">
    <property type="entry name" value="DUF4395"/>
</dbReference>
<proteinExistence type="predicted"/>
<dbReference type="AlphaFoldDB" id="A0A448NW13"/>
<evidence type="ECO:0000256" key="1">
    <source>
        <dbReference type="SAM" id="Phobius"/>
    </source>
</evidence>
<reference evidence="3 4" key="1">
    <citation type="submission" date="2018-12" db="EMBL/GenBank/DDBJ databases">
        <authorList>
            <consortium name="Pathogen Informatics"/>
        </authorList>
    </citation>
    <scope>NUCLEOTIDE SEQUENCE [LARGE SCALE GENOMIC DNA]</scope>
    <source>
        <strain evidence="3 4">NCTC13652</strain>
    </source>
</reference>
<keyword evidence="4" id="KW-1185">Reference proteome</keyword>
<evidence type="ECO:0000259" key="2">
    <source>
        <dbReference type="Pfam" id="PF14340"/>
    </source>
</evidence>